<dbReference type="RefSeq" id="WP_089015579.1">
    <property type="nucleotide sequence ID" value="NZ_LT607754.1"/>
</dbReference>
<keyword evidence="1" id="KW-0456">Lyase</keyword>
<evidence type="ECO:0000259" key="3">
    <source>
        <dbReference type="Pfam" id="PF01557"/>
    </source>
</evidence>
<dbReference type="InterPro" id="IPR011234">
    <property type="entry name" value="Fumarylacetoacetase-like_C"/>
</dbReference>
<sequence length="265" mass="28273">MSGEERSRERIQALADRLWEAETTTRPVPPLTEAEPPLRPEDAYAVQLAVADMRRGAGHRVVGKKIGLTSAAMQQLIGVDEPDYGHLFDVMSVADGGTIRRAELIAPKVEPEIAFVLAAPLPGRATTPEDVLRCTASIHPALEVVDSRVRDWRIRWADTVADNGSSARFVLGESAVEPRDLDLTALEVVLSRNCRAEASGTMDAVLGGPVLSICWLAHKLEEFDIALAEGDVILPGSPCKALDAGSGDTFHASFAGLGSVAVSFA</sequence>
<dbReference type="PANTHER" id="PTHR30143">
    <property type="entry name" value="ACID HYDRATASE"/>
    <property type="match status" value="1"/>
</dbReference>
<accession>A0A1C5K5N6</accession>
<dbReference type="InterPro" id="IPR050772">
    <property type="entry name" value="Hydratase-Decarb/MhpD_sf"/>
</dbReference>
<evidence type="ECO:0000256" key="1">
    <source>
        <dbReference type="ARBA" id="ARBA00023239"/>
    </source>
</evidence>
<dbReference type="PANTHER" id="PTHR30143:SF0">
    <property type="entry name" value="2-KETO-4-PENTENOATE HYDRATASE"/>
    <property type="match status" value="1"/>
</dbReference>
<dbReference type="InterPro" id="IPR036663">
    <property type="entry name" value="Fumarylacetoacetase_C_sf"/>
</dbReference>
<gene>
    <name evidence="4" type="ORF">GA0070613_6405</name>
</gene>
<dbReference type="Gene3D" id="3.90.850.10">
    <property type="entry name" value="Fumarylacetoacetase-like, C-terminal domain"/>
    <property type="match status" value="1"/>
</dbReference>
<evidence type="ECO:0000256" key="2">
    <source>
        <dbReference type="SAM" id="MobiDB-lite"/>
    </source>
</evidence>
<evidence type="ECO:0000313" key="4">
    <source>
        <dbReference type="EMBL" id="SCG77911.1"/>
    </source>
</evidence>
<evidence type="ECO:0000313" key="5">
    <source>
        <dbReference type="Proteomes" id="UP000198221"/>
    </source>
</evidence>
<dbReference type="Proteomes" id="UP000198221">
    <property type="component" value="Chromosome I"/>
</dbReference>
<dbReference type="Pfam" id="PF01557">
    <property type="entry name" value="FAA_hydrolase"/>
    <property type="match status" value="1"/>
</dbReference>
<dbReference type="EMBL" id="LT607754">
    <property type="protein sequence ID" value="SCG77911.1"/>
    <property type="molecule type" value="Genomic_DNA"/>
</dbReference>
<feature type="compositionally biased region" description="Basic and acidic residues" evidence="2">
    <location>
        <begin position="1"/>
        <end position="11"/>
    </location>
</feature>
<name>A0A1C5K5N6_9ACTN</name>
<feature type="domain" description="Fumarylacetoacetase-like C-terminal" evidence="3">
    <location>
        <begin position="95"/>
        <end position="261"/>
    </location>
</feature>
<feature type="region of interest" description="Disordered" evidence="2">
    <location>
        <begin position="1"/>
        <end position="37"/>
    </location>
</feature>
<keyword evidence="5" id="KW-1185">Reference proteome</keyword>
<dbReference type="SUPFAM" id="SSF56529">
    <property type="entry name" value="FAH"/>
    <property type="match status" value="1"/>
</dbReference>
<organism evidence="4 5">
    <name type="scientific">Micromonospora inositola</name>
    <dbReference type="NCBI Taxonomy" id="47865"/>
    <lineage>
        <taxon>Bacteria</taxon>
        <taxon>Bacillati</taxon>
        <taxon>Actinomycetota</taxon>
        <taxon>Actinomycetes</taxon>
        <taxon>Micromonosporales</taxon>
        <taxon>Micromonosporaceae</taxon>
        <taxon>Micromonospora</taxon>
    </lineage>
</organism>
<reference evidence="5" key="1">
    <citation type="submission" date="2016-06" db="EMBL/GenBank/DDBJ databases">
        <authorList>
            <person name="Varghese N."/>
            <person name="Submissions Spin"/>
        </authorList>
    </citation>
    <scope>NUCLEOTIDE SEQUENCE [LARGE SCALE GENOMIC DNA]</scope>
    <source>
        <strain evidence="5">DSM 43819</strain>
    </source>
</reference>
<dbReference type="GO" id="GO:0005737">
    <property type="term" value="C:cytoplasm"/>
    <property type="evidence" value="ECO:0007669"/>
    <property type="project" value="TreeGrafter"/>
</dbReference>
<dbReference type="GO" id="GO:0008684">
    <property type="term" value="F:2-oxopent-4-enoate hydratase activity"/>
    <property type="evidence" value="ECO:0007669"/>
    <property type="project" value="TreeGrafter"/>
</dbReference>
<proteinExistence type="predicted"/>
<dbReference type="AlphaFoldDB" id="A0A1C5K5N6"/>
<protein>
    <submittedName>
        <fullName evidence="4">2-keto-4-pentenoate hydratase</fullName>
    </submittedName>
</protein>
<dbReference type="OrthoDB" id="9792137at2"/>